<evidence type="ECO:0000256" key="7">
    <source>
        <dbReference type="SAM" id="Coils"/>
    </source>
</evidence>
<dbReference type="PANTHER" id="PTHR46542">
    <property type="entry name" value="X-BOX BINDING PROTEIN 1"/>
    <property type="match status" value="1"/>
</dbReference>
<evidence type="ECO:0000256" key="5">
    <source>
        <dbReference type="ARBA" id="ARBA00023242"/>
    </source>
</evidence>
<gene>
    <name evidence="10" type="ORF">TeGR_g13990</name>
</gene>
<reference evidence="10 11" key="1">
    <citation type="journal article" date="2023" name="Commun. Biol.">
        <title>Genome analysis of Parmales, the sister group of diatoms, reveals the evolutionary specialization of diatoms from phago-mixotrophs to photoautotrophs.</title>
        <authorList>
            <person name="Ban H."/>
            <person name="Sato S."/>
            <person name="Yoshikawa S."/>
            <person name="Yamada K."/>
            <person name="Nakamura Y."/>
            <person name="Ichinomiya M."/>
            <person name="Sato N."/>
            <person name="Blanc-Mathieu R."/>
            <person name="Endo H."/>
            <person name="Kuwata A."/>
            <person name="Ogata H."/>
        </authorList>
    </citation>
    <scope>NUCLEOTIDE SEQUENCE [LARGE SCALE GENOMIC DNA]</scope>
</reference>
<organism evidence="10 11">
    <name type="scientific">Tetraparma gracilis</name>
    <dbReference type="NCBI Taxonomy" id="2962635"/>
    <lineage>
        <taxon>Eukaryota</taxon>
        <taxon>Sar</taxon>
        <taxon>Stramenopiles</taxon>
        <taxon>Ochrophyta</taxon>
        <taxon>Bolidophyceae</taxon>
        <taxon>Parmales</taxon>
        <taxon>Triparmaceae</taxon>
        <taxon>Tetraparma</taxon>
    </lineage>
</organism>
<keyword evidence="1" id="KW-0832">Ubl conjugation</keyword>
<evidence type="ECO:0000256" key="6">
    <source>
        <dbReference type="ARBA" id="ARBA00040165"/>
    </source>
</evidence>
<dbReference type="EMBL" id="BRYB01002945">
    <property type="protein sequence ID" value="GMI27943.1"/>
    <property type="molecule type" value="Genomic_DNA"/>
</dbReference>
<comment type="caution">
    <text evidence="10">The sequence shown here is derived from an EMBL/GenBank/DDBJ whole genome shotgun (WGS) entry which is preliminary data.</text>
</comment>
<dbReference type="PROSITE" id="PS50217">
    <property type="entry name" value="BZIP"/>
    <property type="match status" value="1"/>
</dbReference>
<keyword evidence="3" id="KW-0238">DNA-binding</keyword>
<keyword evidence="4" id="KW-0804">Transcription</keyword>
<feature type="compositionally biased region" description="Low complexity" evidence="8">
    <location>
        <begin position="52"/>
        <end position="84"/>
    </location>
</feature>
<keyword evidence="11" id="KW-1185">Reference proteome</keyword>
<accession>A0ABQ6ML71</accession>
<feature type="compositionally biased region" description="Basic and acidic residues" evidence="8">
    <location>
        <begin position="92"/>
        <end position="108"/>
    </location>
</feature>
<feature type="region of interest" description="Disordered" evidence="8">
    <location>
        <begin position="44"/>
        <end position="119"/>
    </location>
</feature>
<proteinExistence type="predicted"/>
<name>A0ABQ6ML71_9STRA</name>
<dbReference type="Pfam" id="PF00170">
    <property type="entry name" value="bZIP_1"/>
    <property type="match status" value="1"/>
</dbReference>
<protein>
    <recommendedName>
        <fullName evidence="6">X-box-binding protein 1</fullName>
    </recommendedName>
</protein>
<dbReference type="InterPro" id="IPR046347">
    <property type="entry name" value="bZIP_sf"/>
</dbReference>
<evidence type="ECO:0000256" key="4">
    <source>
        <dbReference type="ARBA" id="ARBA00023163"/>
    </source>
</evidence>
<dbReference type="InterPro" id="IPR004827">
    <property type="entry name" value="bZIP"/>
</dbReference>
<feature type="compositionally biased region" description="Low complexity" evidence="8">
    <location>
        <begin position="183"/>
        <end position="210"/>
    </location>
</feature>
<keyword evidence="2" id="KW-0805">Transcription regulation</keyword>
<feature type="domain" description="BZIP" evidence="9">
    <location>
        <begin position="94"/>
        <end position="157"/>
    </location>
</feature>
<evidence type="ECO:0000313" key="10">
    <source>
        <dbReference type="EMBL" id="GMI27943.1"/>
    </source>
</evidence>
<keyword evidence="7" id="KW-0175">Coiled coil</keyword>
<dbReference type="Gene3D" id="1.20.5.170">
    <property type="match status" value="1"/>
</dbReference>
<evidence type="ECO:0000256" key="3">
    <source>
        <dbReference type="ARBA" id="ARBA00023125"/>
    </source>
</evidence>
<dbReference type="Proteomes" id="UP001165060">
    <property type="component" value="Unassembled WGS sequence"/>
</dbReference>
<dbReference type="SMART" id="SM00338">
    <property type="entry name" value="BRLZ"/>
    <property type="match status" value="1"/>
</dbReference>
<evidence type="ECO:0000313" key="11">
    <source>
        <dbReference type="Proteomes" id="UP001165060"/>
    </source>
</evidence>
<evidence type="ECO:0000256" key="8">
    <source>
        <dbReference type="SAM" id="MobiDB-lite"/>
    </source>
</evidence>
<dbReference type="InterPro" id="IPR052470">
    <property type="entry name" value="ER_Stress-Reg_TF"/>
</dbReference>
<keyword evidence="5" id="KW-0539">Nucleus</keyword>
<evidence type="ECO:0000259" key="9">
    <source>
        <dbReference type="PROSITE" id="PS50217"/>
    </source>
</evidence>
<evidence type="ECO:0000256" key="1">
    <source>
        <dbReference type="ARBA" id="ARBA00022843"/>
    </source>
</evidence>
<dbReference type="PANTHER" id="PTHR46542:SF1">
    <property type="entry name" value="X-BOX BINDING PROTEIN 1"/>
    <property type="match status" value="1"/>
</dbReference>
<feature type="region of interest" description="Disordered" evidence="8">
    <location>
        <begin position="182"/>
        <end position="210"/>
    </location>
</feature>
<feature type="coiled-coil region" evidence="7">
    <location>
        <begin position="119"/>
        <end position="160"/>
    </location>
</feature>
<sequence>MDSLMADPDESDILYSLLLSPSVVEPGSQPFFDFSFGSIPATSKDALKRSDSSGSSTNSNSSSSGSSFSNASCPSSNPAPSGSKKSSKRSASKVDKATLRKMKNRESANRSYLKKKALMGTMEQQLSAMKLENEKLRRENDDLRRENEELKERAVSMDDANLLLDDFEVDVASAAGDELPLYRSSRSPARRQTSTSSASSTSAAPSNNNSFSRSSLARAVALPIAAISSTVCMLDNVSDVDDTGQRRLSGAAESSPRTLPATAAVLACVMFVWLAVRYSGGSRVGKWGSSLLLALGLSGFDSALPQRITKKVE</sequence>
<dbReference type="SUPFAM" id="SSF57959">
    <property type="entry name" value="Leucine zipper domain"/>
    <property type="match status" value="1"/>
</dbReference>
<evidence type="ECO:0000256" key="2">
    <source>
        <dbReference type="ARBA" id="ARBA00023015"/>
    </source>
</evidence>